<protein>
    <recommendedName>
        <fullName evidence="6">Nuclear nucleic acid-binding protein C1D</fullName>
    </recommendedName>
</protein>
<feature type="compositionally biased region" description="Basic and acidic residues" evidence="7">
    <location>
        <begin position="136"/>
        <end position="150"/>
    </location>
</feature>
<evidence type="ECO:0000256" key="4">
    <source>
        <dbReference type="ARBA" id="ARBA00022884"/>
    </source>
</evidence>
<keyword evidence="3 6" id="KW-0698">rRNA processing</keyword>
<feature type="region of interest" description="Disordered" evidence="7">
    <location>
        <begin position="129"/>
        <end position="165"/>
    </location>
</feature>
<dbReference type="PANTHER" id="PTHR15341:SF3">
    <property type="entry name" value="NUCLEAR NUCLEIC ACID-BINDING PROTEIN C1D"/>
    <property type="match status" value="1"/>
</dbReference>
<evidence type="ECO:0000256" key="5">
    <source>
        <dbReference type="ARBA" id="ARBA00023242"/>
    </source>
</evidence>
<dbReference type="PANTHER" id="PTHR15341">
    <property type="entry name" value="SUN-COR STEROID HORMONE RECEPTOR CO-REPRESSOR"/>
    <property type="match status" value="1"/>
</dbReference>
<dbReference type="GO" id="GO:0000460">
    <property type="term" value="P:maturation of 5.8S rRNA"/>
    <property type="evidence" value="ECO:0007669"/>
    <property type="project" value="TreeGrafter"/>
</dbReference>
<dbReference type="InterPro" id="IPR011082">
    <property type="entry name" value="Exosome-assoc_fac/DNA_repair"/>
</dbReference>
<dbReference type="Proteomes" id="UP001168877">
    <property type="component" value="Unassembled WGS sequence"/>
</dbReference>
<evidence type="ECO:0000256" key="1">
    <source>
        <dbReference type="ARBA" id="ARBA00004123"/>
    </source>
</evidence>
<evidence type="ECO:0000313" key="9">
    <source>
        <dbReference type="Proteomes" id="UP001168877"/>
    </source>
</evidence>
<dbReference type="GO" id="GO:0005737">
    <property type="term" value="C:cytoplasm"/>
    <property type="evidence" value="ECO:0007669"/>
    <property type="project" value="UniProtKB-SubCell"/>
</dbReference>
<feature type="compositionally biased region" description="Acidic residues" evidence="7">
    <location>
        <begin position="221"/>
        <end position="234"/>
    </location>
</feature>
<comment type="similarity">
    <text evidence="2 6">Belongs to the C1D family.</text>
</comment>
<name>A0AA39RHB2_ACESA</name>
<keyword evidence="6" id="KW-0238">DNA-binding</keyword>
<keyword evidence="9" id="KW-1185">Reference proteome</keyword>
<accession>A0AA39RHB2</accession>
<dbReference type="GO" id="GO:0000178">
    <property type="term" value="C:exosome (RNase complex)"/>
    <property type="evidence" value="ECO:0007669"/>
    <property type="project" value="TreeGrafter"/>
</dbReference>
<evidence type="ECO:0000256" key="7">
    <source>
        <dbReference type="SAM" id="MobiDB-lite"/>
    </source>
</evidence>
<gene>
    <name evidence="8" type="ORF">LWI29_030616</name>
</gene>
<proteinExistence type="inferred from homology"/>
<dbReference type="AlphaFoldDB" id="A0AA39RHB2"/>
<comment type="subcellular location">
    <subcellularLocation>
        <location evidence="6">Cytoplasm</location>
    </subcellularLocation>
    <subcellularLocation>
        <location evidence="6">Nucleus</location>
        <location evidence="6">Nucleolus</location>
    </subcellularLocation>
    <subcellularLocation>
        <location evidence="1 6">Nucleus</location>
    </subcellularLocation>
</comment>
<comment type="subunit">
    <text evidence="6">Monomer and homodimer.</text>
</comment>
<feature type="region of interest" description="Disordered" evidence="7">
    <location>
        <begin position="191"/>
        <end position="234"/>
    </location>
</feature>
<dbReference type="EMBL" id="JAUESC010000388">
    <property type="protein sequence ID" value="KAK0572372.1"/>
    <property type="molecule type" value="Genomic_DNA"/>
</dbReference>
<dbReference type="GO" id="GO:0003723">
    <property type="term" value="F:RNA binding"/>
    <property type="evidence" value="ECO:0007669"/>
    <property type="project" value="UniProtKB-UniRule"/>
</dbReference>
<reference evidence="8" key="2">
    <citation type="submission" date="2023-06" db="EMBL/GenBank/DDBJ databases">
        <authorList>
            <person name="Swenson N.G."/>
            <person name="Wegrzyn J.L."/>
            <person name="Mcevoy S.L."/>
        </authorList>
    </citation>
    <scope>NUCLEOTIDE SEQUENCE</scope>
    <source>
        <strain evidence="8">NS2018</strain>
        <tissue evidence="8">Leaf</tissue>
    </source>
</reference>
<dbReference type="GO" id="GO:0005730">
    <property type="term" value="C:nucleolus"/>
    <property type="evidence" value="ECO:0007669"/>
    <property type="project" value="UniProtKB-SubCell"/>
</dbReference>
<evidence type="ECO:0000313" key="8">
    <source>
        <dbReference type="EMBL" id="KAK0572372.1"/>
    </source>
</evidence>
<evidence type="ECO:0000256" key="6">
    <source>
        <dbReference type="RuleBase" id="RU368003"/>
    </source>
</evidence>
<dbReference type="GO" id="GO:0010468">
    <property type="term" value="P:regulation of gene expression"/>
    <property type="evidence" value="ECO:0007669"/>
    <property type="project" value="TreeGrafter"/>
</dbReference>
<evidence type="ECO:0000256" key="2">
    <source>
        <dbReference type="ARBA" id="ARBA00009154"/>
    </source>
</evidence>
<sequence length="234" mass="26270">MVMEGSHAVPESVMDAVKKTLYNVEQVKTHLNEFLSQADPETLAAMPPLERARAHFLIAKATTVLYSVNLRCNGIHPDDHPVKSELERIMTYQEKLQRLTDSTKEPSRPSTTLNYQAATRFIEHSLPHLTPGQRKSMRDISRGEGTRIKYIEQSGHKKRKYPSSEMKNVQVAAKEFLEKASRELLGDVAQGGFQGPIQIDDSSDEEALEAQEAPGGFEEPIQIDDSDEEDHPMS</sequence>
<keyword evidence="6" id="KW-0963">Cytoplasm</keyword>
<dbReference type="GO" id="GO:0003677">
    <property type="term" value="F:DNA binding"/>
    <property type="evidence" value="ECO:0007669"/>
    <property type="project" value="UniProtKB-KW"/>
</dbReference>
<comment type="caution">
    <text evidence="8">The sequence shown here is derived from an EMBL/GenBank/DDBJ whole genome shotgun (WGS) entry which is preliminary data.</text>
</comment>
<reference evidence="8" key="1">
    <citation type="journal article" date="2022" name="Plant J.">
        <title>Strategies of tolerance reflected in two North American maple genomes.</title>
        <authorList>
            <person name="McEvoy S.L."/>
            <person name="Sezen U.U."/>
            <person name="Trouern-Trend A."/>
            <person name="McMahon S.M."/>
            <person name="Schaberg P.G."/>
            <person name="Yang J."/>
            <person name="Wegrzyn J.L."/>
            <person name="Swenson N.G."/>
        </authorList>
    </citation>
    <scope>NUCLEOTIDE SEQUENCE</scope>
    <source>
        <strain evidence="8">NS2018</strain>
    </source>
</reference>
<dbReference type="InterPro" id="IPR007146">
    <property type="entry name" value="Sas10/Utp3/C1D"/>
</dbReference>
<organism evidence="8 9">
    <name type="scientific">Acer saccharum</name>
    <name type="common">Sugar maple</name>
    <dbReference type="NCBI Taxonomy" id="4024"/>
    <lineage>
        <taxon>Eukaryota</taxon>
        <taxon>Viridiplantae</taxon>
        <taxon>Streptophyta</taxon>
        <taxon>Embryophyta</taxon>
        <taxon>Tracheophyta</taxon>
        <taxon>Spermatophyta</taxon>
        <taxon>Magnoliopsida</taxon>
        <taxon>eudicotyledons</taxon>
        <taxon>Gunneridae</taxon>
        <taxon>Pentapetalae</taxon>
        <taxon>rosids</taxon>
        <taxon>malvids</taxon>
        <taxon>Sapindales</taxon>
        <taxon>Sapindaceae</taxon>
        <taxon>Hippocastanoideae</taxon>
        <taxon>Acereae</taxon>
        <taxon>Acer</taxon>
    </lineage>
</organism>
<comment type="function">
    <text evidence="6">Plays a role in the recruitment of the exosome to pre-rRNA to mediate the 3'-5' end processing of the 5.8S rRNA.</text>
</comment>
<keyword evidence="5 6" id="KW-0539">Nucleus</keyword>
<dbReference type="Pfam" id="PF04000">
    <property type="entry name" value="Sas10_Utp3"/>
    <property type="match status" value="1"/>
</dbReference>
<keyword evidence="4 6" id="KW-0694">RNA-binding</keyword>
<evidence type="ECO:0000256" key="3">
    <source>
        <dbReference type="ARBA" id="ARBA00022552"/>
    </source>
</evidence>